<gene>
    <name evidence="2" type="ORF">LCGC14_2440790</name>
</gene>
<accession>A0A0F9BJ32</accession>
<evidence type="ECO:0000259" key="1">
    <source>
        <dbReference type="SMART" id="SM00481"/>
    </source>
</evidence>
<feature type="domain" description="Polymerase/histidinol phosphatase N-terminal" evidence="1">
    <location>
        <begin position="5"/>
        <end position="72"/>
    </location>
</feature>
<dbReference type="AlphaFoldDB" id="A0A0F9BJ32"/>
<evidence type="ECO:0000313" key="2">
    <source>
        <dbReference type="EMBL" id="KKL21904.1"/>
    </source>
</evidence>
<dbReference type="GO" id="GO:0035312">
    <property type="term" value="F:5'-3' DNA exonuclease activity"/>
    <property type="evidence" value="ECO:0007669"/>
    <property type="project" value="TreeGrafter"/>
</dbReference>
<dbReference type="PANTHER" id="PTHR42924">
    <property type="entry name" value="EXONUCLEASE"/>
    <property type="match status" value="1"/>
</dbReference>
<name>A0A0F9BJ32_9ZZZZ</name>
<feature type="non-terminal residue" evidence="2">
    <location>
        <position position="228"/>
    </location>
</feature>
<dbReference type="EMBL" id="LAZR01037552">
    <property type="protein sequence ID" value="KKL21904.1"/>
    <property type="molecule type" value="Genomic_DNA"/>
</dbReference>
<dbReference type="InterPro" id="IPR016195">
    <property type="entry name" value="Pol/histidinol_Pase-like"/>
</dbReference>
<dbReference type="Gene3D" id="3.20.20.140">
    <property type="entry name" value="Metal-dependent hydrolases"/>
    <property type="match status" value="1"/>
</dbReference>
<reference evidence="2" key="1">
    <citation type="journal article" date="2015" name="Nature">
        <title>Complex archaea that bridge the gap between prokaryotes and eukaryotes.</title>
        <authorList>
            <person name="Spang A."/>
            <person name="Saw J.H."/>
            <person name="Jorgensen S.L."/>
            <person name="Zaremba-Niedzwiedzka K."/>
            <person name="Martijn J."/>
            <person name="Lind A.E."/>
            <person name="van Eijk R."/>
            <person name="Schleper C."/>
            <person name="Guy L."/>
            <person name="Ettema T.J."/>
        </authorList>
    </citation>
    <scope>NUCLEOTIDE SEQUENCE</scope>
</reference>
<organism evidence="2">
    <name type="scientific">marine sediment metagenome</name>
    <dbReference type="NCBI Taxonomy" id="412755"/>
    <lineage>
        <taxon>unclassified sequences</taxon>
        <taxon>metagenomes</taxon>
        <taxon>ecological metagenomes</taxon>
    </lineage>
</organism>
<dbReference type="Gene3D" id="1.10.150.650">
    <property type="match status" value="1"/>
</dbReference>
<sequence length="228" mass="24918">MQRQFDLHVHSWYSYDATVSPERVFGAAEAAGVTAVAIADHHNMDGFEAFAAAAREYPAVRWVPAMEASVGTDFGGFDVVALGVPPDAPRRLAEVVDEFRRWMRTFNRRLLVGFEALGVPFAREQAQEMLSGWRPGPAKAIQGEVRLPNVGLKAWLIERGVIAGEDAFSPLIQKAFERADGRPPLPRAEDVLPRFQAVGAALILAHPGGFLARHGPDELDALIRQTGV</sequence>
<dbReference type="PANTHER" id="PTHR42924:SF3">
    <property type="entry name" value="POLYMERASE_HISTIDINOL PHOSPHATASE N-TERMINAL DOMAIN-CONTAINING PROTEIN"/>
    <property type="match status" value="1"/>
</dbReference>
<dbReference type="InterPro" id="IPR003141">
    <property type="entry name" value="Pol/His_phosphatase_N"/>
</dbReference>
<proteinExistence type="predicted"/>
<dbReference type="InterPro" id="IPR052018">
    <property type="entry name" value="PHP_domain"/>
</dbReference>
<protein>
    <recommendedName>
        <fullName evidence="1">Polymerase/histidinol phosphatase N-terminal domain-containing protein</fullName>
    </recommendedName>
</protein>
<comment type="caution">
    <text evidence="2">The sequence shown here is derived from an EMBL/GenBank/DDBJ whole genome shotgun (WGS) entry which is preliminary data.</text>
</comment>
<dbReference type="Pfam" id="PF02811">
    <property type="entry name" value="PHP"/>
    <property type="match status" value="1"/>
</dbReference>
<dbReference type="InterPro" id="IPR004013">
    <property type="entry name" value="PHP_dom"/>
</dbReference>
<dbReference type="GO" id="GO:0004534">
    <property type="term" value="F:5'-3' RNA exonuclease activity"/>
    <property type="evidence" value="ECO:0007669"/>
    <property type="project" value="TreeGrafter"/>
</dbReference>
<dbReference type="SUPFAM" id="SSF89550">
    <property type="entry name" value="PHP domain-like"/>
    <property type="match status" value="1"/>
</dbReference>
<dbReference type="SMART" id="SM00481">
    <property type="entry name" value="POLIIIAc"/>
    <property type="match status" value="1"/>
</dbReference>